<evidence type="ECO:0000313" key="10">
    <source>
        <dbReference type="RefSeq" id="XP_014678515.1"/>
    </source>
</evidence>
<evidence type="ECO:0000259" key="8">
    <source>
        <dbReference type="PROSITE" id="PS51034"/>
    </source>
</evidence>
<keyword evidence="5" id="KW-0732">Signal</keyword>
<keyword evidence="6" id="KW-1133">Transmembrane helix</keyword>
<feature type="domain" description="ZP" evidence="8">
    <location>
        <begin position="1"/>
        <end position="222"/>
    </location>
</feature>
<dbReference type="InterPro" id="IPR056953">
    <property type="entry name" value="CUT_N"/>
</dbReference>
<gene>
    <name evidence="10" type="primary">LOC106818312</name>
</gene>
<keyword evidence="4" id="KW-0812">Transmembrane</keyword>
<accession>A0ABM1F244</accession>
<sequence length="222" mass="24835">MLYPKGLSKNERCVTQGNGSTLLTVRVPYEDCDTLREDTDDGNRSFTSTVVVQSHPLLVTGDDTAYQIGCYLPLTAWKDVNTRFRVSTVTEPPEPLWATPAMPACWLLISATLGGAAVRGAVGVGDPLFFSVEMDKSATYGFTVHNCSVRDDVMGMSQTLIDENGCAVDERLFGQFTYDQEAQRVYTEFHAFRFPNRAQVLFRCDVRLCLKPRCVIRFGKHR</sequence>
<evidence type="ECO:0000256" key="5">
    <source>
        <dbReference type="ARBA" id="ARBA00022729"/>
    </source>
</evidence>
<dbReference type="Gene3D" id="2.60.40.4100">
    <property type="entry name" value="Zona pellucida, ZP-C domain"/>
    <property type="match status" value="1"/>
</dbReference>
<name>A0ABM1F244_PRICU</name>
<proteinExistence type="predicted"/>
<comment type="subcellular location">
    <subcellularLocation>
        <location evidence="1">Cell membrane</location>
        <topology evidence="1">Single-pass type I membrane protein</topology>
    </subcellularLocation>
</comment>
<dbReference type="InterPro" id="IPR057475">
    <property type="entry name" value="CUT_C"/>
</dbReference>
<organism evidence="9 10">
    <name type="scientific">Priapulus caudatus</name>
    <name type="common">Priapulid worm</name>
    <dbReference type="NCBI Taxonomy" id="37621"/>
    <lineage>
        <taxon>Eukaryota</taxon>
        <taxon>Metazoa</taxon>
        <taxon>Ecdysozoa</taxon>
        <taxon>Scalidophora</taxon>
        <taxon>Priapulida</taxon>
        <taxon>Priapulimorpha</taxon>
        <taxon>Priapulimorphida</taxon>
        <taxon>Priapulidae</taxon>
        <taxon>Priapulus</taxon>
    </lineage>
</organism>
<dbReference type="InterPro" id="IPR001507">
    <property type="entry name" value="ZP_dom"/>
</dbReference>
<dbReference type="Pfam" id="PF25057">
    <property type="entry name" value="CUT_N"/>
    <property type="match status" value="1"/>
</dbReference>
<keyword evidence="7" id="KW-0472">Membrane</keyword>
<dbReference type="InterPro" id="IPR042235">
    <property type="entry name" value="ZP-C_dom"/>
</dbReference>
<dbReference type="Proteomes" id="UP000695022">
    <property type="component" value="Unplaced"/>
</dbReference>
<evidence type="ECO:0000256" key="1">
    <source>
        <dbReference type="ARBA" id="ARBA00004251"/>
    </source>
</evidence>
<keyword evidence="9" id="KW-1185">Reference proteome</keyword>
<keyword evidence="2" id="KW-0193">Cuticle</keyword>
<dbReference type="SMART" id="SM00241">
    <property type="entry name" value="ZP"/>
    <property type="match status" value="1"/>
</dbReference>
<dbReference type="PANTHER" id="PTHR22907">
    <property type="entry name" value="GH04558P"/>
    <property type="match status" value="1"/>
</dbReference>
<evidence type="ECO:0000256" key="2">
    <source>
        <dbReference type="ARBA" id="ARBA00022460"/>
    </source>
</evidence>
<dbReference type="PROSITE" id="PS51034">
    <property type="entry name" value="ZP_2"/>
    <property type="match status" value="1"/>
</dbReference>
<evidence type="ECO:0000256" key="7">
    <source>
        <dbReference type="ARBA" id="ARBA00023136"/>
    </source>
</evidence>
<dbReference type="Pfam" id="PF25301">
    <property type="entry name" value="CUT_C"/>
    <property type="match status" value="1"/>
</dbReference>
<protein>
    <submittedName>
        <fullName evidence="10">Cuticlin-1-like</fullName>
    </submittedName>
</protein>
<dbReference type="PANTHER" id="PTHR22907:SF54">
    <property type="entry name" value="GH04558P"/>
    <property type="match status" value="1"/>
</dbReference>
<evidence type="ECO:0000313" key="9">
    <source>
        <dbReference type="Proteomes" id="UP000695022"/>
    </source>
</evidence>
<dbReference type="InterPro" id="IPR051962">
    <property type="entry name" value="Cuticlin"/>
</dbReference>
<evidence type="ECO:0000256" key="6">
    <source>
        <dbReference type="ARBA" id="ARBA00022989"/>
    </source>
</evidence>
<keyword evidence="3" id="KW-1003">Cell membrane</keyword>
<reference evidence="10" key="1">
    <citation type="submission" date="2025-08" db="UniProtKB">
        <authorList>
            <consortium name="RefSeq"/>
        </authorList>
    </citation>
    <scope>IDENTIFICATION</scope>
</reference>
<evidence type="ECO:0000256" key="4">
    <source>
        <dbReference type="ARBA" id="ARBA00022692"/>
    </source>
</evidence>
<dbReference type="GeneID" id="106818312"/>
<dbReference type="RefSeq" id="XP_014678515.1">
    <property type="nucleotide sequence ID" value="XM_014823029.1"/>
</dbReference>
<evidence type="ECO:0000256" key="3">
    <source>
        <dbReference type="ARBA" id="ARBA00022475"/>
    </source>
</evidence>